<dbReference type="InterPro" id="IPR006139">
    <property type="entry name" value="D-isomer_2_OHA_DH_cat_dom"/>
</dbReference>
<accession>A0A376MWZ3</accession>
<dbReference type="Proteomes" id="UP000254817">
    <property type="component" value="Unassembled WGS sequence"/>
</dbReference>
<sequence length="103" mass="11451">MLEELKKHGVKYIALRCAGFNNVDLDAAKELGLKVVRVPAYDPEAVAEHAIGMMMTLNRRIHRAYQRTRDANFSLEGLTGFTMYGKTAGVIGTGKSVWRCCAF</sequence>
<organism evidence="4 5">
    <name type="scientific">Escherichia coli</name>
    <dbReference type="NCBI Taxonomy" id="562"/>
    <lineage>
        <taxon>Bacteria</taxon>
        <taxon>Pseudomonadati</taxon>
        <taxon>Pseudomonadota</taxon>
        <taxon>Gammaproteobacteria</taxon>
        <taxon>Enterobacterales</taxon>
        <taxon>Enterobacteriaceae</taxon>
        <taxon>Escherichia</taxon>
    </lineage>
</organism>
<dbReference type="GO" id="GO:0008720">
    <property type="term" value="F:D-lactate dehydrogenase (NAD+) activity"/>
    <property type="evidence" value="ECO:0007669"/>
    <property type="project" value="UniProtKB-EC"/>
</dbReference>
<keyword evidence="1 4" id="KW-0560">Oxidoreductase</keyword>
<dbReference type="EC" id="1.1.1.28" evidence="4"/>
<evidence type="ECO:0000259" key="3">
    <source>
        <dbReference type="Pfam" id="PF00389"/>
    </source>
</evidence>
<evidence type="ECO:0000256" key="2">
    <source>
        <dbReference type="ARBA" id="ARBA00023027"/>
    </source>
</evidence>
<keyword evidence="2" id="KW-0520">NAD</keyword>
<dbReference type="Pfam" id="PF00389">
    <property type="entry name" value="2-Hacid_dh"/>
    <property type="match status" value="1"/>
</dbReference>
<proteinExistence type="predicted"/>
<protein>
    <submittedName>
        <fullName evidence="4">D-lactate dehydrogenase</fullName>
        <ecNumber evidence="4">1.1.1.28</ecNumber>
    </submittedName>
</protein>
<dbReference type="PANTHER" id="PTHR43026">
    <property type="entry name" value="2-HYDROXYACID DEHYDROGENASE HOMOLOG 1-RELATED"/>
    <property type="match status" value="1"/>
</dbReference>
<dbReference type="EMBL" id="UGAW01000001">
    <property type="protein sequence ID" value="STG54847.1"/>
    <property type="molecule type" value="Genomic_DNA"/>
</dbReference>
<gene>
    <name evidence="4" type="primary">ldhA_2</name>
    <name evidence="4" type="ORF">NCTC11112_05452</name>
</gene>
<name>A0A376MWZ3_ECOLX</name>
<evidence type="ECO:0000256" key="1">
    <source>
        <dbReference type="ARBA" id="ARBA00023002"/>
    </source>
</evidence>
<dbReference type="SUPFAM" id="SSF52283">
    <property type="entry name" value="Formate/glycerate dehydrogenase catalytic domain-like"/>
    <property type="match status" value="1"/>
</dbReference>
<feature type="domain" description="D-isomer specific 2-hydroxyacid dehydrogenase catalytic" evidence="3">
    <location>
        <begin position="2"/>
        <end position="67"/>
    </location>
</feature>
<dbReference type="AlphaFoldDB" id="A0A376MWZ3"/>
<dbReference type="InterPro" id="IPR058205">
    <property type="entry name" value="D-LDH-like"/>
</dbReference>
<dbReference type="PANTHER" id="PTHR43026:SF1">
    <property type="entry name" value="2-HYDROXYACID DEHYDROGENASE HOMOLOG 1-RELATED"/>
    <property type="match status" value="1"/>
</dbReference>
<dbReference type="GO" id="GO:0051287">
    <property type="term" value="F:NAD binding"/>
    <property type="evidence" value="ECO:0007669"/>
    <property type="project" value="InterPro"/>
</dbReference>
<evidence type="ECO:0000313" key="4">
    <source>
        <dbReference type="EMBL" id="STG54847.1"/>
    </source>
</evidence>
<dbReference type="Gene3D" id="3.40.50.720">
    <property type="entry name" value="NAD(P)-binding Rossmann-like Domain"/>
    <property type="match status" value="2"/>
</dbReference>
<reference evidence="4 5" key="1">
    <citation type="submission" date="2018-06" db="EMBL/GenBank/DDBJ databases">
        <authorList>
            <consortium name="Pathogen Informatics"/>
            <person name="Doyle S."/>
        </authorList>
    </citation>
    <scope>NUCLEOTIDE SEQUENCE [LARGE SCALE GENOMIC DNA]</scope>
    <source>
        <strain evidence="4 5">NCTC11112</strain>
    </source>
</reference>
<evidence type="ECO:0000313" key="5">
    <source>
        <dbReference type="Proteomes" id="UP000254817"/>
    </source>
</evidence>